<gene>
    <name evidence="1" type="ORF">FB472_1012</name>
</gene>
<name>A0A8H2K696_9MICO</name>
<accession>A0A8H2K696</accession>
<dbReference type="OrthoDB" id="5119862at2"/>
<dbReference type="Proteomes" id="UP000316560">
    <property type="component" value="Unassembled WGS sequence"/>
</dbReference>
<proteinExistence type="predicted"/>
<evidence type="ECO:0000313" key="1">
    <source>
        <dbReference type="EMBL" id="TQO19459.1"/>
    </source>
</evidence>
<comment type="caution">
    <text evidence="1">The sequence shown here is derived from an EMBL/GenBank/DDBJ whole genome shotgun (WGS) entry which is preliminary data.</text>
</comment>
<dbReference type="AlphaFoldDB" id="A0A8H2K696"/>
<evidence type="ECO:0000313" key="2">
    <source>
        <dbReference type="Proteomes" id="UP000316560"/>
    </source>
</evidence>
<sequence>MTVATPPPTEGSPDHERPTVAWTSIQAGLWVGNVGGEFAGMIERSSSGEYFITDHRAHPLGTCPSLSEAKARHHRHVALTP</sequence>
<keyword evidence="2" id="KW-1185">Reference proteome</keyword>
<protein>
    <submittedName>
        <fullName evidence="1">Uncharacterized protein</fullName>
    </submittedName>
</protein>
<dbReference type="EMBL" id="VFRA01000001">
    <property type="protein sequence ID" value="TQO19459.1"/>
    <property type="molecule type" value="Genomic_DNA"/>
</dbReference>
<organism evidence="1 2">
    <name type="scientific">Rhodoglobus vestalii</name>
    <dbReference type="NCBI Taxonomy" id="193384"/>
    <lineage>
        <taxon>Bacteria</taxon>
        <taxon>Bacillati</taxon>
        <taxon>Actinomycetota</taxon>
        <taxon>Actinomycetes</taxon>
        <taxon>Micrococcales</taxon>
        <taxon>Microbacteriaceae</taxon>
        <taxon>Rhodoglobus</taxon>
    </lineage>
</organism>
<reference evidence="1 2" key="1">
    <citation type="submission" date="2019-06" db="EMBL/GenBank/DDBJ databases">
        <title>Sequencing the genomes of 1000 actinobacteria strains.</title>
        <authorList>
            <person name="Klenk H.-P."/>
        </authorList>
    </citation>
    <scope>NUCLEOTIDE SEQUENCE [LARGE SCALE GENOMIC DNA]</scope>
    <source>
        <strain evidence="1 2">DSM 21947</strain>
    </source>
</reference>